<dbReference type="PANTHER" id="PTHR46390">
    <property type="entry name" value="MANNOSE-1-PHOSPHATE GUANYLYLTRANSFERASE"/>
    <property type="match status" value="1"/>
</dbReference>
<dbReference type="Gene3D" id="2.60.120.10">
    <property type="entry name" value="Jelly Rolls"/>
    <property type="match status" value="1"/>
</dbReference>
<dbReference type="BioCyc" id="CNIT1237085:G1324-2974-MONOMER"/>
<dbReference type="RefSeq" id="WP_015020426.1">
    <property type="nucleotide sequence ID" value="NC_018719.1"/>
</dbReference>
<dbReference type="PANTHER" id="PTHR46390:SF1">
    <property type="entry name" value="MANNOSE-1-PHOSPHATE GUANYLYLTRANSFERASE"/>
    <property type="match status" value="1"/>
</dbReference>
<dbReference type="KEGG" id="nga:Ngar_c29740"/>
<sequence length="124" mass="14377">MNIYSESRPWGRFEKFHENKPCTVKLIYVNANSRLSLQYHNKRSEFWKVIKGTAMVELNDRNTVLKEGETISIPKQARHRVSALDSECVILEIAYGKFDENDIVRIEDDYNRAAMPAKTRVATA</sequence>
<dbReference type="Proteomes" id="UP000008037">
    <property type="component" value="Chromosome"/>
</dbReference>
<dbReference type="Pfam" id="PF01050">
    <property type="entry name" value="MannoseP_isomer"/>
    <property type="match status" value="1"/>
</dbReference>
<dbReference type="GO" id="GO:0004475">
    <property type="term" value="F:mannose-1-phosphate guanylyltransferase (GTP) activity"/>
    <property type="evidence" value="ECO:0007669"/>
    <property type="project" value="TreeGrafter"/>
</dbReference>
<proteinExistence type="predicted"/>
<evidence type="ECO:0000313" key="2">
    <source>
        <dbReference type="EMBL" id="AFU59892.1"/>
    </source>
</evidence>
<keyword evidence="2" id="KW-0413">Isomerase</keyword>
<dbReference type="InterPro" id="IPR011051">
    <property type="entry name" value="RmlC_Cupin_sf"/>
</dbReference>
<keyword evidence="2" id="KW-0808">Transferase</keyword>
<feature type="domain" description="Mannose-6-phosphate isomerase type II C-terminal" evidence="1">
    <location>
        <begin position="7"/>
        <end position="108"/>
    </location>
</feature>
<gene>
    <name evidence="2" type="ordered locus">Ngar_c29740</name>
</gene>
<dbReference type="STRING" id="1237085.Ngar_c29740"/>
<protein>
    <submittedName>
        <fullName evidence="2">Putative mannose-1-phosphate guanylyltransferase/mannose-6-phosphate isomerase</fullName>
        <ecNumber evidence="2">5.3.1.8</ecNumber>
    </submittedName>
</protein>
<dbReference type="AlphaFoldDB" id="K0IM17"/>
<dbReference type="InterPro" id="IPR051161">
    <property type="entry name" value="Mannose-6P_isomerase_type2"/>
</dbReference>
<dbReference type="InterPro" id="IPR014710">
    <property type="entry name" value="RmlC-like_jellyroll"/>
</dbReference>
<dbReference type="EMBL" id="CP002408">
    <property type="protein sequence ID" value="AFU59892.1"/>
    <property type="molecule type" value="Genomic_DNA"/>
</dbReference>
<dbReference type="InterPro" id="IPR001538">
    <property type="entry name" value="Man6P_isomerase-2_C"/>
</dbReference>
<accession>K0IM17</accession>
<dbReference type="CDD" id="cd02213">
    <property type="entry name" value="cupin_PMI_typeII_C"/>
    <property type="match status" value="1"/>
</dbReference>
<keyword evidence="2" id="KW-0548">Nucleotidyltransferase</keyword>
<keyword evidence="3" id="KW-1185">Reference proteome</keyword>
<dbReference type="HOGENOM" id="CLU_035527_4_3_2"/>
<dbReference type="InParanoid" id="K0IM17"/>
<evidence type="ECO:0000313" key="3">
    <source>
        <dbReference type="Proteomes" id="UP000008037"/>
    </source>
</evidence>
<evidence type="ECO:0000259" key="1">
    <source>
        <dbReference type="Pfam" id="PF01050"/>
    </source>
</evidence>
<dbReference type="OrthoDB" id="5825at2157"/>
<organism evidence="2 3">
    <name type="scientific">Nitrososphaera gargensis (strain Ga9.2)</name>
    <dbReference type="NCBI Taxonomy" id="1237085"/>
    <lineage>
        <taxon>Archaea</taxon>
        <taxon>Nitrososphaerota</taxon>
        <taxon>Nitrososphaeria</taxon>
        <taxon>Nitrososphaerales</taxon>
        <taxon>Nitrososphaeraceae</taxon>
        <taxon>Nitrososphaera</taxon>
    </lineage>
</organism>
<dbReference type="SUPFAM" id="SSF51182">
    <property type="entry name" value="RmlC-like cupins"/>
    <property type="match status" value="1"/>
</dbReference>
<name>K0IM17_NITGG</name>
<dbReference type="GO" id="GO:0004476">
    <property type="term" value="F:mannose-6-phosphate isomerase activity"/>
    <property type="evidence" value="ECO:0007669"/>
    <property type="project" value="UniProtKB-EC"/>
</dbReference>
<dbReference type="GeneID" id="13796783"/>
<dbReference type="GO" id="GO:0005976">
    <property type="term" value="P:polysaccharide metabolic process"/>
    <property type="evidence" value="ECO:0007669"/>
    <property type="project" value="InterPro"/>
</dbReference>
<dbReference type="EC" id="5.3.1.8" evidence="2"/>
<reference evidence="2 3" key="1">
    <citation type="journal article" date="2012" name="Environ. Microbiol.">
        <title>The genome of the ammonia-oxidizing Candidatus Nitrososphaera gargensis: insights into metabolic versatility and environmental adaptations.</title>
        <authorList>
            <person name="Spang A."/>
            <person name="Poehlein A."/>
            <person name="Offre P."/>
            <person name="Zumbragel S."/>
            <person name="Haider S."/>
            <person name="Rychlik N."/>
            <person name="Nowka B."/>
            <person name="Schmeisser C."/>
            <person name="Lebedeva E.V."/>
            <person name="Rattei T."/>
            <person name="Bohm C."/>
            <person name="Schmid M."/>
            <person name="Galushko A."/>
            <person name="Hatzenpichler R."/>
            <person name="Weinmaier T."/>
            <person name="Daniel R."/>
            <person name="Schleper C."/>
            <person name="Spieck E."/>
            <person name="Streit W."/>
            <person name="Wagner M."/>
        </authorList>
    </citation>
    <scope>NUCLEOTIDE SEQUENCE [LARGE SCALE GENOMIC DNA]</scope>
    <source>
        <strain evidence="3">Ga9.2</strain>
    </source>
</reference>
<dbReference type="GO" id="GO:0009298">
    <property type="term" value="P:GDP-mannose biosynthetic process"/>
    <property type="evidence" value="ECO:0007669"/>
    <property type="project" value="TreeGrafter"/>
</dbReference>